<evidence type="ECO:0000259" key="1">
    <source>
        <dbReference type="PROSITE" id="PS51819"/>
    </source>
</evidence>
<dbReference type="InterPro" id="IPR029068">
    <property type="entry name" value="Glyas_Bleomycin-R_OHBP_Dase"/>
</dbReference>
<gene>
    <name evidence="2" type="ORF">KSB_43010</name>
</gene>
<protein>
    <recommendedName>
        <fullName evidence="1">VOC domain-containing protein</fullName>
    </recommendedName>
</protein>
<accession>A0ABQ3USX0</accession>
<name>A0ABQ3USX0_9CHLR</name>
<organism evidence="2 3">
    <name type="scientific">Ktedonobacter robiniae</name>
    <dbReference type="NCBI Taxonomy" id="2778365"/>
    <lineage>
        <taxon>Bacteria</taxon>
        <taxon>Bacillati</taxon>
        <taxon>Chloroflexota</taxon>
        <taxon>Ktedonobacteria</taxon>
        <taxon>Ktedonobacterales</taxon>
        <taxon>Ktedonobacteraceae</taxon>
        <taxon>Ktedonobacter</taxon>
    </lineage>
</organism>
<dbReference type="InterPro" id="IPR004360">
    <property type="entry name" value="Glyas_Fos-R_dOase_dom"/>
</dbReference>
<dbReference type="SUPFAM" id="SSF54593">
    <property type="entry name" value="Glyoxalase/Bleomycin resistance protein/Dihydroxybiphenyl dioxygenase"/>
    <property type="match status" value="1"/>
</dbReference>
<dbReference type="RefSeq" id="WP_201372460.1">
    <property type="nucleotide sequence ID" value="NZ_BNJG01000002.1"/>
</dbReference>
<dbReference type="Pfam" id="PF00903">
    <property type="entry name" value="Glyoxalase"/>
    <property type="match status" value="1"/>
</dbReference>
<sequence length="131" mass="15110">MTTLHKLTPNLMVESVDETLQFYRDVLGFTINATAPEERPFNWASLERDGVSFMFQSRESLAEELPAFQQAPLGASLTFFIFISDLEELYAQVKERAHILKPPYTTFYNMREFVLSDNNGYLLVFAEEIKA</sequence>
<dbReference type="EMBL" id="BNJG01000002">
    <property type="protein sequence ID" value="GHO55826.1"/>
    <property type="molecule type" value="Genomic_DNA"/>
</dbReference>
<reference evidence="2 3" key="1">
    <citation type="journal article" date="2021" name="Int. J. Syst. Evol. Microbiol.">
        <title>Reticulibacter mediterranei gen. nov., sp. nov., within the new family Reticulibacteraceae fam. nov., and Ktedonospora formicarum gen. nov., sp. nov., Ktedonobacter robiniae sp. nov., Dictyobacter formicarum sp. nov. and Dictyobacter arantiisoli sp. nov., belonging to the class Ktedonobacteria.</title>
        <authorList>
            <person name="Yabe S."/>
            <person name="Zheng Y."/>
            <person name="Wang C.M."/>
            <person name="Sakai Y."/>
            <person name="Abe K."/>
            <person name="Yokota A."/>
            <person name="Donadio S."/>
            <person name="Cavaletti L."/>
            <person name="Monciardini P."/>
        </authorList>
    </citation>
    <scope>NUCLEOTIDE SEQUENCE [LARGE SCALE GENOMIC DNA]</scope>
    <source>
        <strain evidence="2 3">SOSP1-30</strain>
    </source>
</reference>
<dbReference type="PROSITE" id="PS51819">
    <property type="entry name" value="VOC"/>
    <property type="match status" value="1"/>
</dbReference>
<feature type="domain" description="VOC" evidence="1">
    <location>
        <begin position="3"/>
        <end position="128"/>
    </location>
</feature>
<evidence type="ECO:0000313" key="3">
    <source>
        <dbReference type="Proteomes" id="UP000654345"/>
    </source>
</evidence>
<dbReference type="InterPro" id="IPR037523">
    <property type="entry name" value="VOC_core"/>
</dbReference>
<proteinExistence type="predicted"/>
<dbReference type="Gene3D" id="3.10.180.10">
    <property type="entry name" value="2,3-Dihydroxybiphenyl 1,2-Dioxygenase, domain 1"/>
    <property type="match status" value="1"/>
</dbReference>
<comment type="caution">
    <text evidence="2">The sequence shown here is derived from an EMBL/GenBank/DDBJ whole genome shotgun (WGS) entry which is preliminary data.</text>
</comment>
<dbReference type="Proteomes" id="UP000654345">
    <property type="component" value="Unassembled WGS sequence"/>
</dbReference>
<keyword evidence="3" id="KW-1185">Reference proteome</keyword>
<evidence type="ECO:0000313" key="2">
    <source>
        <dbReference type="EMBL" id="GHO55826.1"/>
    </source>
</evidence>